<evidence type="ECO:0000256" key="8">
    <source>
        <dbReference type="ARBA" id="ARBA00022989"/>
    </source>
</evidence>
<feature type="coiled-coil region" evidence="11">
    <location>
        <begin position="241"/>
        <end position="268"/>
    </location>
</feature>
<keyword evidence="14" id="KW-1185">Reference proteome</keyword>
<evidence type="ECO:0000256" key="10">
    <source>
        <dbReference type="ARBA" id="ARBA00023136"/>
    </source>
</evidence>
<dbReference type="Gene3D" id="3.30.460.20">
    <property type="entry name" value="CorA soluble domain-like"/>
    <property type="match status" value="1"/>
</dbReference>
<dbReference type="CDD" id="cd12834">
    <property type="entry name" value="ZntB_u1"/>
    <property type="match status" value="1"/>
</dbReference>
<keyword evidence="9" id="KW-0406">Ion transport</keyword>
<evidence type="ECO:0000256" key="2">
    <source>
        <dbReference type="ARBA" id="ARBA00009765"/>
    </source>
</evidence>
<comment type="caution">
    <text evidence="13">The sequence shown here is derived from an EMBL/GenBank/DDBJ whole genome shotgun (WGS) entry which is preliminary data.</text>
</comment>
<sequence length="344" mass="38140">MLPPMNEARLFNLPGHQNVDRVPGLVFAYRSLPGQPATALAPKDIEAALAADEGWVWLHVDLVDQRAHGWVGHACRLPNASRAILEGHDSLVLGHEDGVVHGVSADMHKDIERRSSTIGRLHFAVTERLLVTGRRHSLEGVDQLRHALGDGLKLATAFELFEAIVGAFCKNTGLRLAEATRQLDEVEDNLVTERLSDERRRLKEVRRLAVSLHRPVSGMVALFEDEDREEWQLSPIAHAVLRRLSTRLERLDREIVMINDRARLLQEEMAAELADESNRSLKAMAVMSALLLPGTLVVGVFGMNTAGLPFTQGGSGFWWAVALGIGATALFYWLLRRAGVSLRF</sequence>
<keyword evidence="7" id="KW-0862">Zinc</keyword>
<gene>
    <name evidence="13" type="ORF">L4923_08275</name>
</gene>
<protein>
    <submittedName>
        <fullName evidence="13">Transporter</fullName>
    </submittedName>
</protein>
<dbReference type="PANTHER" id="PTHR46494:SF3">
    <property type="entry name" value="ZINC TRANSPORT PROTEIN ZNTB"/>
    <property type="match status" value="1"/>
</dbReference>
<keyword evidence="10 12" id="KW-0472">Membrane</keyword>
<feature type="coiled-coil region" evidence="11">
    <location>
        <begin position="169"/>
        <end position="196"/>
    </location>
</feature>
<dbReference type="InterPro" id="IPR002523">
    <property type="entry name" value="MgTranspt_CorA/ZnTranspt_ZntB"/>
</dbReference>
<dbReference type="InterPro" id="IPR045861">
    <property type="entry name" value="CorA_cytoplasmic_dom"/>
</dbReference>
<keyword evidence="11" id="KW-0175">Coiled coil</keyword>
<evidence type="ECO:0000256" key="3">
    <source>
        <dbReference type="ARBA" id="ARBA00022448"/>
    </source>
</evidence>
<dbReference type="PANTHER" id="PTHR46494">
    <property type="entry name" value="CORA FAMILY METAL ION TRANSPORTER (EUROFUNG)"/>
    <property type="match status" value="1"/>
</dbReference>
<keyword evidence="8 12" id="KW-1133">Transmembrane helix</keyword>
<keyword evidence="6 12" id="KW-0812">Transmembrane</keyword>
<dbReference type="RefSeq" id="WP_239363480.1">
    <property type="nucleotide sequence ID" value="NZ_JAKREW010000005.1"/>
</dbReference>
<dbReference type="Pfam" id="PF01544">
    <property type="entry name" value="CorA"/>
    <property type="match status" value="1"/>
</dbReference>
<name>A0ABS9QC72_9HYPH</name>
<evidence type="ECO:0000313" key="13">
    <source>
        <dbReference type="EMBL" id="MCG7505016.1"/>
    </source>
</evidence>
<evidence type="ECO:0000256" key="7">
    <source>
        <dbReference type="ARBA" id="ARBA00022833"/>
    </source>
</evidence>
<keyword evidence="4" id="KW-1003">Cell membrane</keyword>
<keyword evidence="3" id="KW-0813">Transport</keyword>
<dbReference type="SUPFAM" id="SSF143865">
    <property type="entry name" value="CorA soluble domain-like"/>
    <property type="match status" value="1"/>
</dbReference>
<comment type="similarity">
    <text evidence="2">Belongs to the CorA metal ion transporter (MIT) (TC 1.A.35) family.</text>
</comment>
<dbReference type="SUPFAM" id="SSF144083">
    <property type="entry name" value="Magnesium transport protein CorA, transmembrane region"/>
    <property type="match status" value="1"/>
</dbReference>
<comment type="subcellular location">
    <subcellularLocation>
        <location evidence="1">Cell membrane</location>
        <topology evidence="1">Multi-pass membrane protein</topology>
    </subcellularLocation>
</comment>
<evidence type="ECO:0000256" key="11">
    <source>
        <dbReference type="SAM" id="Coils"/>
    </source>
</evidence>
<evidence type="ECO:0000256" key="5">
    <source>
        <dbReference type="ARBA" id="ARBA00022519"/>
    </source>
</evidence>
<feature type="transmembrane region" description="Helical" evidence="12">
    <location>
        <begin position="316"/>
        <end position="335"/>
    </location>
</feature>
<accession>A0ABS9QC72</accession>
<evidence type="ECO:0000313" key="14">
    <source>
        <dbReference type="Proteomes" id="UP001201701"/>
    </source>
</evidence>
<dbReference type="EMBL" id="JAKREW010000005">
    <property type="protein sequence ID" value="MCG7505016.1"/>
    <property type="molecule type" value="Genomic_DNA"/>
</dbReference>
<proteinExistence type="inferred from homology"/>
<dbReference type="InterPro" id="IPR045863">
    <property type="entry name" value="CorA_TM1_TM2"/>
</dbReference>
<feature type="transmembrane region" description="Helical" evidence="12">
    <location>
        <begin position="283"/>
        <end position="304"/>
    </location>
</feature>
<organism evidence="13 14">
    <name type="scientific">Mesorhizobium retamae</name>
    <dbReference type="NCBI Taxonomy" id="2912854"/>
    <lineage>
        <taxon>Bacteria</taxon>
        <taxon>Pseudomonadati</taxon>
        <taxon>Pseudomonadota</taxon>
        <taxon>Alphaproteobacteria</taxon>
        <taxon>Hyphomicrobiales</taxon>
        <taxon>Phyllobacteriaceae</taxon>
        <taxon>Mesorhizobium</taxon>
    </lineage>
</organism>
<keyword evidence="5" id="KW-0997">Cell inner membrane</keyword>
<dbReference type="Proteomes" id="UP001201701">
    <property type="component" value="Unassembled WGS sequence"/>
</dbReference>
<dbReference type="Gene3D" id="1.20.58.340">
    <property type="entry name" value="Magnesium transport protein CorA, transmembrane region"/>
    <property type="match status" value="2"/>
</dbReference>
<evidence type="ECO:0000256" key="9">
    <source>
        <dbReference type="ARBA" id="ARBA00023065"/>
    </source>
</evidence>
<evidence type="ECO:0000256" key="4">
    <source>
        <dbReference type="ARBA" id="ARBA00022475"/>
    </source>
</evidence>
<evidence type="ECO:0000256" key="1">
    <source>
        <dbReference type="ARBA" id="ARBA00004651"/>
    </source>
</evidence>
<evidence type="ECO:0000256" key="12">
    <source>
        <dbReference type="SAM" id="Phobius"/>
    </source>
</evidence>
<evidence type="ECO:0000256" key="6">
    <source>
        <dbReference type="ARBA" id="ARBA00022692"/>
    </source>
</evidence>
<reference evidence="13 14" key="1">
    <citation type="submission" date="2022-02" db="EMBL/GenBank/DDBJ databases">
        <title>Draft genome sequence of Mezorhizobium retamae strain IRAMC:0171 isolated from Retama raetam nodules.</title>
        <authorList>
            <person name="Bengaied R."/>
            <person name="Sbissi I."/>
            <person name="Huber K."/>
            <person name="Ghodbane F."/>
            <person name="Nouioui I."/>
            <person name="Tarhouni M."/>
            <person name="Gtari M."/>
        </authorList>
    </citation>
    <scope>NUCLEOTIDE SEQUENCE [LARGE SCALE GENOMIC DNA]</scope>
    <source>
        <strain evidence="13 14">IRAMC:0171</strain>
    </source>
</reference>